<protein>
    <recommendedName>
        <fullName evidence="1">Sdz-33 F-box domain-containing protein</fullName>
    </recommendedName>
</protein>
<dbReference type="Pfam" id="PF07735">
    <property type="entry name" value="FBA_2"/>
    <property type="match status" value="1"/>
</dbReference>
<evidence type="ECO:0000313" key="3">
    <source>
        <dbReference type="Proteomes" id="UP000230233"/>
    </source>
</evidence>
<evidence type="ECO:0000313" key="2">
    <source>
        <dbReference type="EMBL" id="PIC39769.1"/>
    </source>
</evidence>
<evidence type="ECO:0000259" key="1">
    <source>
        <dbReference type="Pfam" id="PF07735"/>
    </source>
</evidence>
<dbReference type="PANTHER" id="PTHR21503:SF8">
    <property type="entry name" value="F-BOX ASSOCIATED DOMAIN-CONTAINING PROTEIN-RELATED"/>
    <property type="match status" value="1"/>
</dbReference>
<name>A0A2G5UJS4_9PELO</name>
<dbReference type="EMBL" id="PDUG01000003">
    <property type="protein sequence ID" value="PIC39769.1"/>
    <property type="molecule type" value="Genomic_DNA"/>
</dbReference>
<sequence>MKWIKAEQTNRTRTRGDPLDAMKKFYLYARSLMDVEVDFVVFYMDDFGGQCREIVDCLQSICQEFSVFVIHGKNQRHQELQYILDNVKFRDNLHIGVKTIEELPLRIPETLDQLSIKHGSWITLDYVMGLKMSILAFNGAYLTNQEINVFYKSWIEMESNQNLKCFEINIRDRQDFIAVALSDIPYSMGPPI</sequence>
<dbReference type="OrthoDB" id="10623594at2759"/>
<proteinExistence type="predicted"/>
<dbReference type="PANTHER" id="PTHR21503">
    <property type="entry name" value="F-BOX-CONTAINING HYPOTHETICAL PROTEIN C.ELEGANS"/>
    <property type="match status" value="1"/>
</dbReference>
<organism evidence="2 3">
    <name type="scientific">Caenorhabditis nigoni</name>
    <dbReference type="NCBI Taxonomy" id="1611254"/>
    <lineage>
        <taxon>Eukaryota</taxon>
        <taxon>Metazoa</taxon>
        <taxon>Ecdysozoa</taxon>
        <taxon>Nematoda</taxon>
        <taxon>Chromadorea</taxon>
        <taxon>Rhabditida</taxon>
        <taxon>Rhabditina</taxon>
        <taxon>Rhabditomorpha</taxon>
        <taxon>Rhabditoidea</taxon>
        <taxon>Rhabditidae</taxon>
        <taxon>Peloderinae</taxon>
        <taxon>Caenorhabditis</taxon>
    </lineage>
</organism>
<reference evidence="3" key="1">
    <citation type="submission" date="2017-10" db="EMBL/GenBank/DDBJ databases">
        <title>Rapid genome shrinkage in a self-fertile nematode reveals novel sperm competition proteins.</title>
        <authorList>
            <person name="Yin D."/>
            <person name="Schwarz E.M."/>
            <person name="Thomas C.G."/>
            <person name="Felde R.L."/>
            <person name="Korf I.F."/>
            <person name="Cutter A.D."/>
            <person name="Schartner C.M."/>
            <person name="Ralston E.J."/>
            <person name="Meyer B.J."/>
            <person name="Haag E.S."/>
        </authorList>
    </citation>
    <scope>NUCLEOTIDE SEQUENCE [LARGE SCALE GENOMIC DNA]</scope>
    <source>
        <strain evidence="3">JU1422</strain>
    </source>
</reference>
<keyword evidence="3" id="KW-1185">Reference proteome</keyword>
<dbReference type="Proteomes" id="UP000230233">
    <property type="component" value="Chromosome III"/>
</dbReference>
<feature type="domain" description="Sdz-33 F-box" evidence="1">
    <location>
        <begin position="107"/>
        <end position="168"/>
    </location>
</feature>
<gene>
    <name evidence="2" type="primary">Cnig_chr_III.g11357</name>
    <name evidence="2" type="ORF">B9Z55_011357</name>
</gene>
<comment type="caution">
    <text evidence="2">The sequence shown here is derived from an EMBL/GenBank/DDBJ whole genome shotgun (WGS) entry which is preliminary data.</text>
</comment>
<accession>A0A2G5UJS4</accession>
<dbReference type="AlphaFoldDB" id="A0A2G5UJS4"/>
<dbReference type="InterPro" id="IPR012885">
    <property type="entry name" value="F-box_Sdz-33"/>
</dbReference>